<accession>A0A6J7RFF0</accession>
<protein>
    <submittedName>
        <fullName evidence="1">Unannotated protein</fullName>
    </submittedName>
</protein>
<proteinExistence type="predicted"/>
<reference evidence="1" key="1">
    <citation type="submission" date="2020-05" db="EMBL/GenBank/DDBJ databases">
        <authorList>
            <person name="Chiriac C."/>
            <person name="Salcher M."/>
            <person name="Ghai R."/>
            <person name="Kavagutti S V."/>
        </authorList>
    </citation>
    <scope>NUCLEOTIDE SEQUENCE</scope>
</reference>
<name>A0A6J7RFF0_9ZZZZ</name>
<dbReference type="EMBL" id="CAFBPX010000001">
    <property type="protein sequence ID" value="CAB5027411.1"/>
    <property type="molecule type" value="Genomic_DNA"/>
</dbReference>
<gene>
    <name evidence="1" type="ORF">UFOPK4175_00021</name>
</gene>
<dbReference type="AlphaFoldDB" id="A0A6J7RFF0"/>
<evidence type="ECO:0000313" key="1">
    <source>
        <dbReference type="EMBL" id="CAB5027411.1"/>
    </source>
</evidence>
<sequence length="157" mass="17556">MWPLSSTLARIANDGGFANAQNRALTRTVTWRLSSSGPERLPKTVYVRFPGSNNASQSFTDDIILDQTAPKITSAAMKRTSSYRGLRSYAVSLRGLDQVSGVAYYQTTTDRSKPGRLTAYDKYFTYRSRSTNPTLYLRVRDRAGNNSGWTKLRTAKP</sequence>
<organism evidence="1">
    <name type="scientific">freshwater metagenome</name>
    <dbReference type="NCBI Taxonomy" id="449393"/>
    <lineage>
        <taxon>unclassified sequences</taxon>
        <taxon>metagenomes</taxon>
        <taxon>ecological metagenomes</taxon>
    </lineage>
</organism>